<keyword evidence="2" id="KW-1185">Reference proteome</keyword>
<dbReference type="RefSeq" id="WP_274638918.1">
    <property type="nucleotide sequence ID" value="NZ_JAIWJY010000001.1"/>
</dbReference>
<sequence>MSQLKYILTIVSLSFFYSCTSPKISTGKYASYYKNSERDYFYNGPVKATRSSIKIYKIKDSTFRKKYSLYATPYAKLKVIALFGYHKFDKNGIKQVFFAFDSLTQPFPTGEVKNKRTLARMSKFIQDPVDIKFKLQFKQNLPIKKFVFNPYRVHYINRHYDFYDVIIKKDSSYKMLAKAYNYVLNNNGTIHQEKQISIWDNDLDGVIDEKSSGYIATYHYNKKKQLIKKTFNFEDYPYFPDHGMVNWDRGSEPHEEYTYDDAGNLTSVRTTDFRRNGKERFTRFLEKYSYNKNNQLIHKKRWAAGGHSFNKDWKAYNEFFYTNKQEVAKVVAYENDEETVYATYRMEYFGHDEYDNWTKCYFYLNDEEKPYAEVNRIIEYYQEQKTE</sequence>
<proteinExistence type="predicted"/>
<gene>
    <name evidence="1" type="ORF">LCI24_02000</name>
</gene>
<evidence type="ECO:0000313" key="2">
    <source>
        <dbReference type="Proteomes" id="UP001149303"/>
    </source>
</evidence>
<dbReference type="Proteomes" id="UP001149303">
    <property type="component" value="Unassembled WGS sequence"/>
</dbReference>
<comment type="caution">
    <text evidence="1">The sequence shown here is derived from an EMBL/GenBank/DDBJ whole genome shotgun (WGS) entry which is preliminary data.</text>
</comment>
<accession>A0A9X4IP02</accession>
<dbReference type="AlphaFoldDB" id="A0A9X4IP02"/>
<reference evidence="1" key="1">
    <citation type="submission" date="2021-09" db="EMBL/GenBank/DDBJ databases">
        <authorList>
            <person name="Smyrli M."/>
        </authorList>
    </citation>
    <scope>NUCLEOTIDE SEQUENCE</scope>
    <source>
        <strain evidence="1">LAR25</strain>
    </source>
</reference>
<organism evidence="1 2">
    <name type="scientific">Tenacibaculum larymnensis</name>
    <dbReference type="NCBI Taxonomy" id="2878201"/>
    <lineage>
        <taxon>Bacteria</taxon>
        <taxon>Pseudomonadati</taxon>
        <taxon>Bacteroidota</taxon>
        <taxon>Flavobacteriia</taxon>
        <taxon>Flavobacteriales</taxon>
        <taxon>Flavobacteriaceae</taxon>
        <taxon>Tenacibaculum</taxon>
    </lineage>
</organism>
<dbReference type="EMBL" id="JAIWJY010000001">
    <property type="protein sequence ID" value="MDE1205557.1"/>
    <property type="molecule type" value="Genomic_DNA"/>
</dbReference>
<evidence type="ECO:0000313" key="1">
    <source>
        <dbReference type="EMBL" id="MDE1205557.1"/>
    </source>
</evidence>
<protein>
    <submittedName>
        <fullName evidence="1">Uncharacterized protein</fullName>
    </submittedName>
</protein>
<name>A0A9X4IP02_9FLAO</name>
<dbReference type="PROSITE" id="PS51257">
    <property type="entry name" value="PROKAR_LIPOPROTEIN"/>
    <property type="match status" value="1"/>
</dbReference>